<evidence type="ECO:0000313" key="1">
    <source>
        <dbReference type="EMBL" id="KAJ8672006.1"/>
    </source>
</evidence>
<protein>
    <submittedName>
        <fullName evidence="1">Uncharacterized protein</fullName>
    </submittedName>
</protein>
<gene>
    <name evidence="1" type="ORF">QAD02_003265</name>
</gene>
<comment type="caution">
    <text evidence="1">The sequence shown here is derived from an EMBL/GenBank/DDBJ whole genome shotgun (WGS) entry which is preliminary data.</text>
</comment>
<dbReference type="EMBL" id="CM056743">
    <property type="protein sequence ID" value="KAJ8672006.1"/>
    <property type="molecule type" value="Genomic_DNA"/>
</dbReference>
<sequence>MEVVVDVQWFRRSQDVICIKQLAYSRLHDQTDPTVIHSQPPCDWEDLDRETQSKNLFLQMYHHGLFWYQGEQPYDTLPMKCDNIKHLSEDRQIIVYVKDEQKKLLLGPFFERIIHVEDVYCPELEYPLDEVVKCPHHRSWAHCCSSVNVKLIKNWILSNSVTLTSNFPIDIQEGIVDLSLN</sequence>
<proteinExistence type="predicted"/>
<keyword evidence="2" id="KW-1185">Reference proteome</keyword>
<organism evidence="1 2">
    <name type="scientific">Eretmocerus hayati</name>
    <dbReference type="NCBI Taxonomy" id="131215"/>
    <lineage>
        <taxon>Eukaryota</taxon>
        <taxon>Metazoa</taxon>
        <taxon>Ecdysozoa</taxon>
        <taxon>Arthropoda</taxon>
        <taxon>Hexapoda</taxon>
        <taxon>Insecta</taxon>
        <taxon>Pterygota</taxon>
        <taxon>Neoptera</taxon>
        <taxon>Endopterygota</taxon>
        <taxon>Hymenoptera</taxon>
        <taxon>Apocrita</taxon>
        <taxon>Proctotrupomorpha</taxon>
        <taxon>Chalcidoidea</taxon>
        <taxon>Aphelinidae</taxon>
        <taxon>Aphelininae</taxon>
        <taxon>Eretmocerus</taxon>
    </lineage>
</organism>
<evidence type="ECO:0000313" key="2">
    <source>
        <dbReference type="Proteomes" id="UP001239111"/>
    </source>
</evidence>
<dbReference type="Proteomes" id="UP001239111">
    <property type="component" value="Chromosome 3"/>
</dbReference>
<reference evidence="1" key="1">
    <citation type="submission" date="2023-04" db="EMBL/GenBank/DDBJ databases">
        <title>A chromosome-level genome assembly of the parasitoid wasp Eretmocerus hayati.</title>
        <authorList>
            <person name="Zhong Y."/>
            <person name="Liu S."/>
            <person name="Liu Y."/>
        </authorList>
    </citation>
    <scope>NUCLEOTIDE SEQUENCE</scope>
    <source>
        <strain evidence="1">ZJU_SS_LIU_2023</strain>
    </source>
</reference>
<accession>A0ACC2NLK9</accession>
<name>A0ACC2NLK9_9HYME</name>